<protein>
    <submittedName>
        <fullName evidence="1">Uncharacterized protein</fullName>
    </submittedName>
</protein>
<organism evidence="1 2">
    <name type="scientific">Paenibacillus cremeus</name>
    <dbReference type="NCBI Taxonomy" id="2163881"/>
    <lineage>
        <taxon>Bacteria</taxon>
        <taxon>Bacillati</taxon>
        <taxon>Bacillota</taxon>
        <taxon>Bacilli</taxon>
        <taxon>Bacillales</taxon>
        <taxon>Paenibacillaceae</taxon>
        <taxon>Paenibacillus</taxon>
    </lineage>
</organism>
<accession>A0A559KAH4</accession>
<evidence type="ECO:0000313" key="1">
    <source>
        <dbReference type="EMBL" id="TVY09099.1"/>
    </source>
</evidence>
<name>A0A559KAH4_9BACL</name>
<dbReference type="AlphaFoldDB" id="A0A559KAH4"/>
<dbReference type="Proteomes" id="UP000317036">
    <property type="component" value="Unassembled WGS sequence"/>
</dbReference>
<comment type="caution">
    <text evidence="1">The sequence shown here is derived from an EMBL/GenBank/DDBJ whole genome shotgun (WGS) entry which is preliminary data.</text>
</comment>
<dbReference type="RefSeq" id="WP_144848175.1">
    <property type="nucleotide sequence ID" value="NZ_VNJI01000017.1"/>
</dbReference>
<keyword evidence="2" id="KW-1185">Reference proteome</keyword>
<sequence>MELEDLLEFVYLRRFVVHELDLLERFVQYLELELNIVKERGEKYPDELALLEKYLRTYKPVRLSKLLEDYYSNKVPK</sequence>
<dbReference type="EMBL" id="VNJI01000017">
    <property type="protein sequence ID" value="TVY09099.1"/>
    <property type="molecule type" value="Genomic_DNA"/>
</dbReference>
<reference evidence="1 2" key="1">
    <citation type="submission" date="2019-07" db="EMBL/GenBank/DDBJ databases">
        <authorList>
            <person name="Kim J."/>
        </authorList>
    </citation>
    <scope>NUCLEOTIDE SEQUENCE [LARGE SCALE GENOMIC DNA]</scope>
    <source>
        <strain evidence="1 2">JC52</strain>
    </source>
</reference>
<gene>
    <name evidence="1" type="ORF">FPZ49_15425</name>
</gene>
<evidence type="ECO:0000313" key="2">
    <source>
        <dbReference type="Proteomes" id="UP000317036"/>
    </source>
</evidence>
<proteinExistence type="predicted"/>